<name>A0A1G7GGU5_9FLAO</name>
<dbReference type="NCBIfam" id="TIGR04183">
    <property type="entry name" value="Por_Secre_tail"/>
    <property type="match status" value="1"/>
</dbReference>
<reference evidence="4 5" key="1">
    <citation type="submission" date="2016-10" db="EMBL/GenBank/DDBJ databases">
        <authorList>
            <person name="de Groot N.N."/>
        </authorList>
    </citation>
    <scope>NUCLEOTIDE SEQUENCE [LARGE SCALE GENOMIC DNA]</scope>
    <source>
        <strain evidence="4 5">DSM 16195</strain>
    </source>
</reference>
<organism evidence="4 5">
    <name type="scientific">Ulvibacter litoralis</name>
    <dbReference type="NCBI Taxonomy" id="227084"/>
    <lineage>
        <taxon>Bacteria</taxon>
        <taxon>Pseudomonadati</taxon>
        <taxon>Bacteroidota</taxon>
        <taxon>Flavobacteriia</taxon>
        <taxon>Flavobacteriales</taxon>
        <taxon>Flavobacteriaceae</taxon>
        <taxon>Ulvibacter</taxon>
    </lineage>
</organism>
<dbReference type="EMBL" id="FNBA01000003">
    <property type="protein sequence ID" value="SDE87321.1"/>
    <property type="molecule type" value="Genomic_DNA"/>
</dbReference>
<evidence type="ECO:0000259" key="3">
    <source>
        <dbReference type="Pfam" id="PF18962"/>
    </source>
</evidence>
<sequence length="260" mass="28794">MLFSLGFVFLRITHYKKNIIMKRKLLFLSAFIVAFSMNAQYTVEDHDGNPIVDGDVVSFGSVVPAEATYEFYVNNTSTTDAIRMKIEFVNAINADGSQMELCFGLCYTGITIGQSYPPNADFVEIAPGAQTLAGNHMLNVDPGNGTEILDYIFRFYQINTNGDEIGEDLTMTYRYDPLLSVNDASLNVNVMATSISEKLVVSVEEALDLQIYDLQGRVVVSQNLSVGTQEINVSDLTSQMYLAHFKNNNGVSQVVKIMVN</sequence>
<gene>
    <name evidence="4" type="ORF">SAMN05421855_103129</name>
</gene>
<accession>A0A1G7GGU5</accession>
<dbReference type="InterPro" id="IPR026444">
    <property type="entry name" value="Secre_tail"/>
</dbReference>
<proteinExistence type="predicted"/>
<evidence type="ECO:0000256" key="2">
    <source>
        <dbReference type="SAM" id="SignalP"/>
    </source>
</evidence>
<dbReference type="OrthoDB" id="1247931at2"/>
<evidence type="ECO:0000313" key="4">
    <source>
        <dbReference type="EMBL" id="SDE87321.1"/>
    </source>
</evidence>
<protein>
    <submittedName>
        <fullName evidence="4">Por secretion system C-terminal sorting domain-containing protein</fullName>
    </submittedName>
</protein>
<keyword evidence="1 2" id="KW-0732">Signal</keyword>
<feature type="chain" id="PRO_5011500675" evidence="2">
    <location>
        <begin position="40"/>
        <end position="260"/>
    </location>
</feature>
<evidence type="ECO:0000313" key="5">
    <source>
        <dbReference type="Proteomes" id="UP000199321"/>
    </source>
</evidence>
<keyword evidence="5" id="KW-1185">Reference proteome</keyword>
<dbReference type="AlphaFoldDB" id="A0A1G7GGU5"/>
<feature type="domain" description="Secretion system C-terminal sorting" evidence="3">
    <location>
        <begin position="203"/>
        <end position="259"/>
    </location>
</feature>
<dbReference type="Pfam" id="PF18962">
    <property type="entry name" value="Por_Secre_tail"/>
    <property type="match status" value="1"/>
</dbReference>
<dbReference type="Proteomes" id="UP000199321">
    <property type="component" value="Unassembled WGS sequence"/>
</dbReference>
<feature type="signal peptide" evidence="2">
    <location>
        <begin position="1"/>
        <end position="39"/>
    </location>
</feature>
<evidence type="ECO:0000256" key="1">
    <source>
        <dbReference type="ARBA" id="ARBA00022729"/>
    </source>
</evidence>